<sequence>MTEMNIGKWYDPISERWIVPRETPAIAACDRSSAEKAPETHKREEAQRIWELLVDCCARG</sequence>
<accession>A0A2M8R965</accession>
<dbReference type="AlphaFoldDB" id="A0A2M8R965"/>
<protein>
    <submittedName>
        <fullName evidence="1">Uncharacterized protein</fullName>
    </submittedName>
</protein>
<proteinExistence type="predicted"/>
<gene>
    <name evidence="1" type="ORF">CVM73_16240</name>
</gene>
<comment type="caution">
    <text evidence="1">The sequence shown here is derived from an EMBL/GenBank/DDBJ whole genome shotgun (WGS) entry which is preliminary data.</text>
</comment>
<dbReference type="Proteomes" id="UP000231194">
    <property type="component" value="Unassembled WGS sequence"/>
</dbReference>
<dbReference type="EMBL" id="PGVG01000011">
    <property type="protein sequence ID" value="PJG54350.1"/>
    <property type="molecule type" value="Genomic_DNA"/>
</dbReference>
<evidence type="ECO:0000313" key="1">
    <source>
        <dbReference type="EMBL" id="PJG54350.1"/>
    </source>
</evidence>
<keyword evidence="2" id="KW-1185">Reference proteome</keyword>
<organism evidence="1 2">
    <name type="scientific">Bradyrhizobium forestalis</name>
    <dbReference type="NCBI Taxonomy" id="1419263"/>
    <lineage>
        <taxon>Bacteria</taxon>
        <taxon>Pseudomonadati</taxon>
        <taxon>Pseudomonadota</taxon>
        <taxon>Alphaproteobacteria</taxon>
        <taxon>Hyphomicrobiales</taxon>
        <taxon>Nitrobacteraceae</taxon>
        <taxon>Bradyrhizobium</taxon>
    </lineage>
</organism>
<reference evidence="1 2" key="1">
    <citation type="submission" date="2017-11" db="EMBL/GenBank/DDBJ databases">
        <title>Bradyrhizobium forestalis sp. nov., an efficient nitrogen-fixing bacterium isolated from nodules of forest legume species in the Amazon.</title>
        <authorList>
            <person name="Costa E.M."/>
            <person name="Guimaraes A."/>
            <person name="Carvalho T.S."/>
            <person name="Rodrigues T.L."/>
            <person name="Ribeiro P.R.A."/>
            <person name="Lebbe L."/>
            <person name="Willems A."/>
            <person name="Moreira F.M.S."/>
        </authorList>
    </citation>
    <scope>NUCLEOTIDE SEQUENCE [LARGE SCALE GENOMIC DNA]</scope>
    <source>
        <strain evidence="1 2">INPA54B</strain>
    </source>
</reference>
<name>A0A2M8R965_9BRAD</name>
<evidence type="ECO:0000313" key="2">
    <source>
        <dbReference type="Proteomes" id="UP000231194"/>
    </source>
</evidence>